<keyword evidence="2" id="KW-0285">Flavoprotein</keyword>
<dbReference type="GO" id="GO:0004499">
    <property type="term" value="F:N,N-dimethylaniline monooxygenase activity"/>
    <property type="evidence" value="ECO:0007669"/>
    <property type="project" value="InterPro"/>
</dbReference>
<evidence type="ECO:0000256" key="5">
    <source>
        <dbReference type="ARBA" id="ARBA00023002"/>
    </source>
</evidence>
<dbReference type="OrthoDB" id="66881at2759"/>
<evidence type="ECO:0000313" key="6">
    <source>
        <dbReference type="EMBL" id="TFK49098.1"/>
    </source>
</evidence>
<keyword evidence="7" id="KW-1185">Reference proteome</keyword>
<proteinExistence type="inferred from homology"/>
<dbReference type="Gene3D" id="3.50.50.60">
    <property type="entry name" value="FAD/NAD(P)-binding domain"/>
    <property type="match status" value="2"/>
</dbReference>
<evidence type="ECO:0000256" key="3">
    <source>
        <dbReference type="ARBA" id="ARBA00022827"/>
    </source>
</evidence>
<evidence type="ECO:0000256" key="4">
    <source>
        <dbReference type="ARBA" id="ARBA00022857"/>
    </source>
</evidence>
<dbReference type="Pfam" id="PF00743">
    <property type="entry name" value="FMO-like"/>
    <property type="match status" value="2"/>
</dbReference>
<accession>A0A5C3MZ91</accession>
<organism evidence="6 7">
    <name type="scientific">Heliocybe sulcata</name>
    <dbReference type="NCBI Taxonomy" id="5364"/>
    <lineage>
        <taxon>Eukaryota</taxon>
        <taxon>Fungi</taxon>
        <taxon>Dikarya</taxon>
        <taxon>Basidiomycota</taxon>
        <taxon>Agaricomycotina</taxon>
        <taxon>Agaricomycetes</taxon>
        <taxon>Gloeophyllales</taxon>
        <taxon>Gloeophyllaceae</taxon>
        <taxon>Heliocybe</taxon>
    </lineage>
</organism>
<name>A0A5C3MZ91_9AGAM</name>
<dbReference type="AlphaFoldDB" id="A0A5C3MZ91"/>
<keyword evidence="4" id="KW-0521">NADP</keyword>
<keyword evidence="5" id="KW-0560">Oxidoreductase</keyword>
<evidence type="ECO:0000313" key="7">
    <source>
        <dbReference type="Proteomes" id="UP000305948"/>
    </source>
</evidence>
<dbReference type="InterPro" id="IPR000960">
    <property type="entry name" value="Flavin_mOase"/>
</dbReference>
<evidence type="ECO:0000256" key="2">
    <source>
        <dbReference type="ARBA" id="ARBA00022630"/>
    </source>
</evidence>
<keyword evidence="3" id="KW-0274">FAD</keyword>
<dbReference type="EMBL" id="ML213517">
    <property type="protein sequence ID" value="TFK49098.1"/>
    <property type="molecule type" value="Genomic_DNA"/>
</dbReference>
<dbReference type="InterPro" id="IPR036188">
    <property type="entry name" value="FAD/NAD-bd_sf"/>
</dbReference>
<protein>
    <submittedName>
        <fullName evidence="6">FAD/NAD(P)-binding domain-containing protein</fullName>
    </submittedName>
</protein>
<dbReference type="InterPro" id="IPR050346">
    <property type="entry name" value="FMO-like"/>
</dbReference>
<dbReference type="InterPro" id="IPR020946">
    <property type="entry name" value="Flavin_mOase-like"/>
</dbReference>
<evidence type="ECO:0000256" key="1">
    <source>
        <dbReference type="ARBA" id="ARBA00009183"/>
    </source>
</evidence>
<dbReference type="GO" id="GO:0050661">
    <property type="term" value="F:NADP binding"/>
    <property type="evidence" value="ECO:0007669"/>
    <property type="project" value="InterPro"/>
</dbReference>
<dbReference type="PANTHER" id="PTHR23023">
    <property type="entry name" value="DIMETHYLANILINE MONOOXYGENASE"/>
    <property type="match status" value="1"/>
</dbReference>
<dbReference type="STRING" id="5364.A0A5C3MZ91"/>
<sequence length="479" mass="53369">MDLLANPLLKAERNVIRDICIIGGGPAGLAALKTIAETDEYKAGLWKPVLFEKRSNVGGVWFPAPPTDDPPQTPLYDSLTTNLPHPIMCYECFLFPPSTPLFPHAAAVQKYLEDFVAHFNLGPDIRLDTSVDDVKWDKSKSKWIVRTSTPGSEPEVTEFDSVIVGNGHYSEPRYPSAAGVSAWLKAGKAMHSAWYRRPDNLGDIVLVVGAGPSGQDISAEMRTTAKVVIHSVSGAKSEDVAPNYKRRGRVVEFRDGGEVIFADGTVEKGIDYCILATGYNFSYPFFEDMVLGMPPPVPPLPSLLYNSKEHLFPLAKQLFPLQSQYPATAVAFPGLLKKVAPLPILEAQSRAIIKVYRDPDSFDAAQEAVDIISRYEELKAIYGDSPLALALAWHRLEGDHQFNHRDELNDFTGTPHVEPWVKEMYAKKDIMRAEWRELERIGEAEQWAKGVGEGGLDEWIELMRKVLRRAEDKKEVPKL</sequence>
<dbReference type="Proteomes" id="UP000305948">
    <property type="component" value="Unassembled WGS sequence"/>
</dbReference>
<reference evidence="6 7" key="1">
    <citation type="journal article" date="2019" name="Nat. Ecol. Evol.">
        <title>Megaphylogeny resolves global patterns of mushroom evolution.</title>
        <authorList>
            <person name="Varga T."/>
            <person name="Krizsan K."/>
            <person name="Foldi C."/>
            <person name="Dima B."/>
            <person name="Sanchez-Garcia M."/>
            <person name="Sanchez-Ramirez S."/>
            <person name="Szollosi G.J."/>
            <person name="Szarkandi J.G."/>
            <person name="Papp V."/>
            <person name="Albert L."/>
            <person name="Andreopoulos W."/>
            <person name="Angelini C."/>
            <person name="Antonin V."/>
            <person name="Barry K.W."/>
            <person name="Bougher N.L."/>
            <person name="Buchanan P."/>
            <person name="Buyck B."/>
            <person name="Bense V."/>
            <person name="Catcheside P."/>
            <person name="Chovatia M."/>
            <person name="Cooper J."/>
            <person name="Damon W."/>
            <person name="Desjardin D."/>
            <person name="Finy P."/>
            <person name="Geml J."/>
            <person name="Haridas S."/>
            <person name="Hughes K."/>
            <person name="Justo A."/>
            <person name="Karasinski D."/>
            <person name="Kautmanova I."/>
            <person name="Kiss B."/>
            <person name="Kocsube S."/>
            <person name="Kotiranta H."/>
            <person name="LaButti K.M."/>
            <person name="Lechner B.E."/>
            <person name="Liimatainen K."/>
            <person name="Lipzen A."/>
            <person name="Lukacs Z."/>
            <person name="Mihaltcheva S."/>
            <person name="Morgado L.N."/>
            <person name="Niskanen T."/>
            <person name="Noordeloos M.E."/>
            <person name="Ohm R.A."/>
            <person name="Ortiz-Santana B."/>
            <person name="Ovrebo C."/>
            <person name="Racz N."/>
            <person name="Riley R."/>
            <person name="Savchenko A."/>
            <person name="Shiryaev A."/>
            <person name="Soop K."/>
            <person name="Spirin V."/>
            <person name="Szebenyi C."/>
            <person name="Tomsovsky M."/>
            <person name="Tulloss R.E."/>
            <person name="Uehling J."/>
            <person name="Grigoriev I.V."/>
            <person name="Vagvolgyi C."/>
            <person name="Papp T."/>
            <person name="Martin F.M."/>
            <person name="Miettinen O."/>
            <person name="Hibbett D.S."/>
            <person name="Nagy L.G."/>
        </authorList>
    </citation>
    <scope>NUCLEOTIDE SEQUENCE [LARGE SCALE GENOMIC DNA]</scope>
    <source>
        <strain evidence="6 7">OMC1185</strain>
    </source>
</reference>
<gene>
    <name evidence="6" type="ORF">OE88DRAFT_1663472</name>
</gene>
<dbReference type="SUPFAM" id="SSF51905">
    <property type="entry name" value="FAD/NAD(P)-binding domain"/>
    <property type="match status" value="2"/>
</dbReference>
<comment type="similarity">
    <text evidence="1">Belongs to the FMO family.</text>
</comment>
<dbReference type="GO" id="GO:0050660">
    <property type="term" value="F:flavin adenine dinucleotide binding"/>
    <property type="evidence" value="ECO:0007669"/>
    <property type="project" value="InterPro"/>
</dbReference>
<dbReference type="PRINTS" id="PR00370">
    <property type="entry name" value="FMOXYGENASE"/>
</dbReference>